<sequence length="137" mass="15211">MWTESPDSITSVNTTVTQLLTPAMAEDKLNSILVTNRQTAKEVKHSDNCPGAEARNHQTSFHAKLNTTSGEKKGSEMVDWNERSVCARFRAGRQICTSSAGRMTDGWCRRLPDPTSIIGSKSRDRVVLAIFERNEGK</sequence>
<dbReference type="Proteomes" id="UP001519460">
    <property type="component" value="Unassembled WGS sequence"/>
</dbReference>
<reference evidence="1 2" key="1">
    <citation type="journal article" date="2023" name="Sci. Data">
        <title>Genome assembly of the Korean intertidal mud-creeper Batillaria attramentaria.</title>
        <authorList>
            <person name="Patra A.K."/>
            <person name="Ho P.T."/>
            <person name="Jun S."/>
            <person name="Lee S.J."/>
            <person name="Kim Y."/>
            <person name="Won Y.J."/>
        </authorList>
    </citation>
    <scope>NUCLEOTIDE SEQUENCE [LARGE SCALE GENOMIC DNA]</scope>
    <source>
        <strain evidence="1">Wonlab-2016</strain>
    </source>
</reference>
<evidence type="ECO:0000313" key="1">
    <source>
        <dbReference type="EMBL" id="KAK7499670.1"/>
    </source>
</evidence>
<proteinExistence type="predicted"/>
<protein>
    <submittedName>
        <fullName evidence="1">Uncharacterized protein</fullName>
    </submittedName>
</protein>
<accession>A0ABD0LJH5</accession>
<comment type="caution">
    <text evidence="1">The sequence shown here is derived from an EMBL/GenBank/DDBJ whole genome shotgun (WGS) entry which is preliminary data.</text>
</comment>
<dbReference type="AlphaFoldDB" id="A0ABD0LJH5"/>
<keyword evidence="2" id="KW-1185">Reference proteome</keyword>
<gene>
    <name evidence="1" type="ORF">BaRGS_00009011</name>
</gene>
<evidence type="ECO:0000313" key="2">
    <source>
        <dbReference type="Proteomes" id="UP001519460"/>
    </source>
</evidence>
<organism evidence="1 2">
    <name type="scientific">Batillaria attramentaria</name>
    <dbReference type="NCBI Taxonomy" id="370345"/>
    <lineage>
        <taxon>Eukaryota</taxon>
        <taxon>Metazoa</taxon>
        <taxon>Spiralia</taxon>
        <taxon>Lophotrochozoa</taxon>
        <taxon>Mollusca</taxon>
        <taxon>Gastropoda</taxon>
        <taxon>Caenogastropoda</taxon>
        <taxon>Sorbeoconcha</taxon>
        <taxon>Cerithioidea</taxon>
        <taxon>Batillariidae</taxon>
        <taxon>Batillaria</taxon>
    </lineage>
</organism>
<dbReference type="EMBL" id="JACVVK020000042">
    <property type="protein sequence ID" value="KAK7499670.1"/>
    <property type="molecule type" value="Genomic_DNA"/>
</dbReference>
<name>A0ABD0LJH5_9CAEN</name>